<evidence type="ECO:0000256" key="3">
    <source>
        <dbReference type="ARBA" id="ARBA00023242"/>
    </source>
</evidence>
<organism evidence="8 9">
    <name type="scientific">Deinandra increscens subsp. villosa</name>
    <dbReference type="NCBI Taxonomy" id="3103831"/>
    <lineage>
        <taxon>Eukaryota</taxon>
        <taxon>Viridiplantae</taxon>
        <taxon>Streptophyta</taxon>
        <taxon>Embryophyta</taxon>
        <taxon>Tracheophyta</taxon>
        <taxon>Spermatophyta</taxon>
        <taxon>Magnoliopsida</taxon>
        <taxon>eudicotyledons</taxon>
        <taxon>Gunneridae</taxon>
        <taxon>Pentapetalae</taxon>
        <taxon>asterids</taxon>
        <taxon>campanulids</taxon>
        <taxon>Asterales</taxon>
        <taxon>Asteraceae</taxon>
        <taxon>Asteroideae</taxon>
        <taxon>Heliantheae alliance</taxon>
        <taxon>Madieae</taxon>
        <taxon>Madiinae</taxon>
        <taxon>Deinandra</taxon>
    </lineage>
</organism>
<dbReference type="GO" id="GO:0042274">
    <property type="term" value="P:ribosomal small subunit biogenesis"/>
    <property type="evidence" value="ECO:0007669"/>
    <property type="project" value="TreeGrafter"/>
</dbReference>
<comment type="caution">
    <text evidence="8">The sequence shown here is derived from an EMBL/GenBank/DDBJ whole genome shotgun (WGS) entry which is preliminary data.</text>
</comment>
<dbReference type="PANTHER" id="PTHR14369:SF0">
    <property type="entry name" value="SURFEIT LOCUS PROTEIN 6"/>
    <property type="match status" value="1"/>
</dbReference>
<feature type="compositionally biased region" description="Basic residues" evidence="4">
    <location>
        <begin position="281"/>
        <end position="293"/>
    </location>
</feature>
<keyword evidence="9" id="KW-1185">Reference proteome</keyword>
<evidence type="ECO:0000256" key="2">
    <source>
        <dbReference type="ARBA" id="ARBA00005904"/>
    </source>
</evidence>
<name>A0AAP0CDI4_9ASTR</name>
<comment type="subcellular location">
    <subcellularLocation>
        <location evidence="1">Nucleus</location>
    </subcellularLocation>
</comment>
<dbReference type="InterPro" id="IPR007019">
    <property type="entry name" value="SURF6"/>
</dbReference>
<dbReference type="InterPro" id="IPR029188">
    <property type="entry name" value="Rrp14_N"/>
</dbReference>
<feature type="domain" description="Ribosomal RNA-processing protein 14/surfeit locus protein 6 C-terminal" evidence="5">
    <location>
        <begin position="162"/>
        <end position="332"/>
    </location>
</feature>
<feature type="compositionally biased region" description="Acidic residues" evidence="4">
    <location>
        <begin position="114"/>
        <end position="124"/>
    </location>
</feature>
<keyword evidence="3" id="KW-0539">Nucleus</keyword>
<evidence type="ECO:0000313" key="9">
    <source>
        <dbReference type="Proteomes" id="UP001408789"/>
    </source>
</evidence>
<dbReference type="GO" id="GO:0042273">
    <property type="term" value="P:ribosomal large subunit biogenesis"/>
    <property type="evidence" value="ECO:0007669"/>
    <property type="project" value="TreeGrafter"/>
</dbReference>
<gene>
    <name evidence="7" type="ORF">SSX86_028663</name>
    <name evidence="8" type="ORF">SSX86_028668</name>
</gene>
<proteinExistence type="inferred from homology"/>
<dbReference type="GO" id="GO:0005730">
    <property type="term" value="C:nucleolus"/>
    <property type="evidence" value="ECO:0007669"/>
    <property type="project" value="TreeGrafter"/>
</dbReference>
<dbReference type="GO" id="GO:0003723">
    <property type="term" value="F:RNA binding"/>
    <property type="evidence" value="ECO:0007669"/>
    <property type="project" value="TreeGrafter"/>
</dbReference>
<dbReference type="Pfam" id="PF15459">
    <property type="entry name" value="RRP14"/>
    <property type="match status" value="1"/>
</dbReference>
<comment type="similarity">
    <text evidence="2">Belongs to the SURF6 family.</text>
</comment>
<protein>
    <recommendedName>
        <fullName evidence="10">Surfeit locus protein 6</fullName>
    </recommendedName>
</protein>
<evidence type="ECO:0008006" key="10">
    <source>
        <dbReference type="Google" id="ProtNLM"/>
    </source>
</evidence>
<dbReference type="EMBL" id="JBCNJP010000027">
    <property type="protein sequence ID" value="KAK9052040.1"/>
    <property type="molecule type" value="Genomic_DNA"/>
</dbReference>
<reference evidence="8 9" key="1">
    <citation type="submission" date="2024-04" db="EMBL/GenBank/DDBJ databases">
        <title>The reference genome of an endangered Asteraceae, Deinandra increscens subsp. villosa, native to the Central Coast of California.</title>
        <authorList>
            <person name="Guilliams M."/>
            <person name="Hasenstab-Lehman K."/>
            <person name="Meyer R."/>
            <person name="Mcevoy S."/>
        </authorList>
    </citation>
    <scope>NUCLEOTIDE SEQUENCE [LARGE SCALE GENOMIC DNA]</scope>
    <source>
        <tissue evidence="8">Leaf</tissue>
    </source>
</reference>
<feature type="compositionally biased region" description="Basic and acidic residues" evidence="4">
    <location>
        <begin position="176"/>
        <end position="185"/>
    </location>
</feature>
<feature type="compositionally biased region" description="Basic and acidic residues" evidence="4">
    <location>
        <begin position="73"/>
        <end position="90"/>
    </location>
</feature>
<evidence type="ECO:0000256" key="4">
    <source>
        <dbReference type="SAM" id="MobiDB-lite"/>
    </source>
</evidence>
<dbReference type="PANTHER" id="PTHR14369">
    <property type="entry name" value="SURFEIT LOCUS PROTEIN 6"/>
    <property type="match status" value="1"/>
</dbReference>
<feature type="compositionally biased region" description="Basic residues" evidence="4">
    <location>
        <begin position="327"/>
        <end position="341"/>
    </location>
</feature>
<dbReference type="Pfam" id="PF04935">
    <property type="entry name" value="SURF6"/>
    <property type="match status" value="1"/>
</dbReference>
<evidence type="ECO:0000313" key="7">
    <source>
        <dbReference type="EMBL" id="KAK9052035.1"/>
    </source>
</evidence>
<evidence type="ECO:0000313" key="8">
    <source>
        <dbReference type="EMBL" id="KAK9052040.1"/>
    </source>
</evidence>
<evidence type="ECO:0000256" key="1">
    <source>
        <dbReference type="ARBA" id="ARBA00004123"/>
    </source>
</evidence>
<feature type="compositionally biased region" description="Basic and acidic residues" evidence="4">
    <location>
        <begin position="294"/>
        <end position="326"/>
    </location>
</feature>
<evidence type="ECO:0000259" key="6">
    <source>
        <dbReference type="Pfam" id="PF15459"/>
    </source>
</evidence>
<feature type="domain" description="Ribosomal RNA-processing protein 14 N-terminal" evidence="6">
    <location>
        <begin position="29"/>
        <end position="89"/>
    </location>
</feature>
<dbReference type="InterPro" id="IPR029190">
    <property type="entry name" value="Rrp14/SURF6_C"/>
</dbReference>
<dbReference type="AlphaFoldDB" id="A0AAP0CDI4"/>
<dbReference type="EMBL" id="JBCNJP010000027">
    <property type="protein sequence ID" value="KAK9052035.1"/>
    <property type="molecule type" value="Genomic_DNA"/>
</dbReference>
<evidence type="ECO:0000259" key="5">
    <source>
        <dbReference type="Pfam" id="PF04935"/>
    </source>
</evidence>
<feature type="region of interest" description="Disordered" evidence="4">
    <location>
        <begin position="70"/>
        <end position="207"/>
    </location>
</feature>
<dbReference type="GO" id="GO:0003677">
    <property type="term" value="F:DNA binding"/>
    <property type="evidence" value="ECO:0007669"/>
    <property type="project" value="TreeGrafter"/>
</dbReference>
<accession>A0AAP0CDI4</accession>
<sequence>MKKKLQKAAALSTSSATVSTTTVDLKSLIQDHAQFFDKLVELIPAKFYLPVDEDSKPWFQGLSKVKKASLKQQTRENIKKSRRDRLDPEKSQTTTLDLLKKSITKNASDNKSSDDEEDDDEEEIEIKVKPITDFDGETSNVNKSVTYEELQQRLHHKLEMLRSNRGQGKRTMMMNEVRKRDNYTDKKRKREGNDSGANGKDASGSEKVKVEADFEFGKVKLGDEDGNKKKVKKVSKSKELEKAKKLKEAKKENVVVATKHSWKSATEKAMGVKVHDDPKLLKKSLHKEKKRREKSAGKWKDRVETQEKMREEKQAKRTGNIEERANQKKARKIAKREKKLMRPGFEGRKEGYIGGKSG</sequence>
<feature type="region of interest" description="Disordered" evidence="4">
    <location>
        <begin position="221"/>
        <end position="358"/>
    </location>
</feature>
<dbReference type="Proteomes" id="UP001408789">
    <property type="component" value="Unassembled WGS sequence"/>
</dbReference>